<evidence type="ECO:0000256" key="2">
    <source>
        <dbReference type="ARBA" id="ARBA00022448"/>
    </source>
</evidence>
<dbReference type="EMBL" id="JALJRB010000028">
    <property type="protein sequence ID" value="MCJ8502540.1"/>
    <property type="molecule type" value="Genomic_DNA"/>
</dbReference>
<dbReference type="PROSITE" id="PS50928">
    <property type="entry name" value="ABC_TM1"/>
    <property type="match status" value="1"/>
</dbReference>
<keyword evidence="5 7" id="KW-1133">Transmembrane helix</keyword>
<dbReference type="AlphaFoldDB" id="A0AA41R7D6"/>
<keyword evidence="2 7" id="KW-0813">Transport</keyword>
<dbReference type="PANTHER" id="PTHR47737:SF1">
    <property type="entry name" value="GLYCINE BETAINE_PROLINE BETAINE TRANSPORT SYSTEM PERMEASE PROTEIN PROW"/>
    <property type="match status" value="1"/>
</dbReference>
<keyword evidence="6 7" id="KW-0472">Membrane</keyword>
<comment type="similarity">
    <text evidence="7">Belongs to the binding-protein-dependent transport system permease family.</text>
</comment>
<feature type="transmembrane region" description="Helical" evidence="7">
    <location>
        <begin position="252"/>
        <end position="269"/>
    </location>
</feature>
<sequence length="280" mass="30132">MNQFKIPIGNAIEATIEFFVDHFSFATKAFAGIADNGISLMVSAMMFFPPWLLILVLSAIAWLLSRNRGITIFTMAGLALIWNLGLWAPTIDTLALVTIATLFSILIGVPLGILAALNNVFYRIVMPILDLMQTMPAFVYLIPAIPFFGLGPVAAIFATVIFSMPPAIRLTCLGIKQVPKELVEAADAFGSTKWQKLIKLQLPISTPTMMAGINQTIMLALSMVVIAAMIGAGGLGGEVWRAIQRLDPSKGFEAGLGIVIVAIVLDRIMQKLGGGSKKQQ</sequence>
<evidence type="ECO:0000256" key="6">
    <source>
        <dbReference type="ARBA" id="ARBA00023136"/>
    </source>
</evidence>
<protein>
    <submittedName>
        <fullName evidence="9">Proline/glycine betaine ABC transporter permease</fullName>
    </submittedName>
</protein>
<comment type="caution">
    <text evidence="9">The sequence shown here is derived from an EMBL/GenBank/DDBJ whole genome shotgun (WGS) entry which is preliminary data.</text>
</comment>
<dbReference type="InterPro" id="IPR000515">
    <property type="entry name" value="MetI-like"/>
</dbReference>
<feature type="transmembrane region" description="Helical" evidence="7">
    <location>
        <begin position="38"/>
        <end position="63"/>
    </location>
</feature>
<name>A0AA41R7D6_9BACT</name>
<dbReference type="Pfam" id="PF00528">
    <property type="entry name" value="BPD_transp_1"/>
    <property type="match status" value="1"/>
</dbReference>
<feature type="transmembrane region" description="Helical" evidence="7">
    <location>
        <begin position="94"/>
        <end position="117"/>
    </location>
</feature>
<evidence type="ECO:0000256" key="7">
    <source>
        <dbReference type="RuleBase" id="RU363032"/>
    </source>
</evidence>
<dbReference type="InterPro" id="IPR035906">
    <property type="entry name" value="MetI-like_sf"/>
</dbReference>
<dbReference type="GO" id="GO:0031460">
    <property type="term" value="P:glycine betaine transport"/>
    <property type="evidence" value="ECO:0007669"/>
    <property type="project" value="TreeGrafter"/>
</dbReference>
<evidence type="ECO:0000256" key="3">
    <source>
        <dbReference type="ARBA" id="ARBA00022475"/>
    </source>
</evidence>
<dbReference type="Gene3D" id="1.10.3720.10">
    <property type="entry name" value="MetI-like"/>
    <property type="match status" value="1"/>
</dbReference>
<dbReference type="GO" id="GO:0015226">
    <property type="term" value="F:carnitine transmembrane transporter activity"/>
    <property type="evidence" value="ECO:0007669"/>
    <property type="project" value="TreeGrafter"/>
</dbReference>
<dbReference type="CDD" id="cd06261">
    <property type="entry name" value="TM_PBP2"/>
    <property type="match status" value="1"/>
</dbReference>
<dbReference type="Proteomes" id="UP001165427">
    <property type="component" value="Unassembled WGS sequence"/>
</dbReference>
<keyword evidence="4 7" id="KW-0812">Transmembrane</keyword>
<keyword evidence="10" id="KW-1185">Reference proteome</keyword>
<reference evidence="9" key="1">
    <citation type="submission" date="2022-04" db="EMBL/GenBank/DDBJ databases">
        <title>Desulfatitalea alkaliphila sp. nov., a novel anaerobic sulfate-reducing bacterium isolated from terrestrial mud volcano, Taman Peninsula, Russia.</title>
        <authorList>
            <person name="Khomyakova M.A."/>
            <person name="Merkel A.Y."/>
            <person name="Slobodkin A.I."/>
        </authorList>
    </citation>
    <scope>NUCLEOTIDE SEQUENCE</scope>
    <source>
        <strain evidence="9">M08but</strain>
    </source>
</reference>
<keyword evidence="3" id="KW-1003">Cell membrane</keyword>
<evidence type="ECO:0000313" key="10">
    <source>
        <dbReference type="Proteomes" id="UP001165427"/>
    </source>
</evidence>
<dbReference type="RefSeq" id="WP_246913468.1">
    <property type="nucleotide sequence ID" value="NZ_JALJRB010000028.1"/>
</dbReference>
<accession>A0AA41R7D6</accession>
<organism evidence="9 10">
    <name type="scientific">Desulfatitalea alkaliphila</name>
    <dbReference type="NCBI Taxonomy" id="2929485"/>
    <lineage>
        <taxon>Bacteria</taxon>
        <taxon>Pseudomonadati</taxon>
        <taxon>Thermodesulfobacteriota</taxon>
        <taxon>Desulfobacteria</taxon>
        <taxon>Desulfobacterales</taxon>
        <taxon>Desulfosarcinaceae</taxon>
        <taxon>Desulfatitalea</taxon>
    </lineage>
</organism>
<dbReference type="GO" id="GO:0015871">
    <property type="term" value="P:choline transport"/>
    <property type="evidence" value="ECO:0007669"/>
    <property type="project" value="TreeGrafter"/>
</dbReference>
<feature type="transmembrane region" description="Helical" evidence="7">
    <location>
        <begin position="217"/>
        <end position="240"/>
    </location>
</feature>
<dbReference type="FunFam" id="1.10.3720.10:FF:000001">
    <property type="entry name" value="Glycine betaine ABC transporter, permease"/>
    <property type="match status" value="1"/>
</dbReference>
<feature type="transmembrane region" description="Helical" evidence="7">
    <location>
        <begin position="70"/>
        <end position="88"/>
    </location>
</feature>
<dbReference type="GO" id="GO:0005275">
    <property type="term" value="F:amine transmembrane transporter activity"/>
    <property type="evidence" value="ECO:0007669"/>
    <property type="project" value="TreeGrafter"/>
</dbReference>
<gene>
    <name evidence="9" type="ORF">MRX98_18330</name>
</gene>
<dbReference type="SUPFAM" id="SSF161098">
    <property type="entry name" value="MetI-like"/>
    <property type="match status" value="1"/>
</dbReference>
<evidence type="ECO:0000256" key="5">
    <source>
        <dbReference type="ARBA" id="ARBA00022989"/>
    </source>
</evidence>
<dbReference type="PANTHER" id="PTHR47737">
    <property type="entry name" value="GLYCINE BETAINE/PROLINE BETAINE TRANSPORT SYSTEM PERMEASE PROTEIN PROW"/>
    <property type="match status" value="1"/>
</dbReference>
<evidence type="ECO:0000256" key="4">
    <source>
        <dbReference type="ARBA" id="ARBA00022692"/>
    </source>
</evidence>
<evidence type="ECO:0000259" key="8">
    <source>
        <dbReference type="PROSITE" id="PS50928"/>
    </source>
</evidence>
<evidence type="ECO:0000313" key="9">
    <source>
        <dbReference type="EMBL" id="MCJ8502540.1"/>
    </source>
</evidence>
<feature type="domain" description="ABC transmembrane type-1" evidence="8">
    <location>
        <begin position="90"/>
        <end position="269"/>
    </location>
</feature>
<proteinExistence type="inferred from homology"/>
<dbReference type="GO" id="GO:0043190">
    <property type="term" value="C:ATP-binding cassette (ABC) transporter complex"/>
    <property type="evidence" value="ECO:0007669"/>
    <property type="project" value="TreeGrafter"/>
</dbReference>
<evidence type="ECO:0000256" key="1">
    <source>
        <dbReference type="ARBA" id="ARBA00004651"/>
    </source>
</evidence>
<comment type="subcellular location">
    <subcellularLocation>
        <location evidence="1 7">Cell membrane</location>
        <topology evidence="1 7">Multi-pass membrane protein</topology>
    </subcellularLocation>
</comment>
<feature type="transmembrane region" description="Helical" evidence="7">
    <location>
        <begin position="138"/>
        <end position="162"/>
    </location>
</feature>